<keyword evidence="2" id="KW-1185">Reference proteome</keyword>
<proteinExistence type="predicted"/>
<evidence type="ECO:0000313" key="1">
    <source>
        <dbReference type="EMBL" id="KAJ3521105.1"/>
    </source>
</evidence>
<gene>
    <name evidence="1" type="ORF">NM688_g9063</name>
</gene>
<accession>A0ACC1RLQ4</accession>
<sequence>MTVETSPVSPSDNRYVVFFDIDNTLYSASTNIASAMGERIHAYFLSLGLDEERASELHHRYYTQYGLAIRGLVRHHEIDPLDFDQKCDGSLPLESMIKPDPKLRRLLQDIDRGKARVWALTNAYRTHAKRVLQILGVEDQMEGVVFCDYSDPKFCCKPEPEFYDIAMRKAGITDPKKCLFVDDSRNNVAAALKLGWGRAVHFCERGMETVEGGRSKLIGVGADGQGTG</sequence>
<organism evidence="1 2">
    <name type="scientific">Phlebia brevispora</name>
    <dbReference type="NCBI Taxonomy" id="194682"/>
    <lineage>
        <taxon>Eukaryota</taxon>
        <taxon>Fungi</taxon>
        <taxon>Dikarya</taxon>
        <taxon>Basidiomycota</taxon>
        <taxon>Agaricomycotina</taxon>
        <taxon>Agaricomycetes</taxon>
        <taxon>Polyporales</taxon>
        <taxon>Meruliaceae</taxon>
        <taxon>Phlebia</taxon>
    </lineage>
</organism>
<evidence type="ECO:0000313" key="2">
    <source>
        <dbReference type="Proteomes" id="UP001148662"/>
    </source>
</evidence>
<dbReference type="Proteomes" id="UP001148662">
    <property type="component" value="Unassembled WGS sequence"/>
</dbReference>
<reference evidence="1" key="1">
    <citation type="submission" date="2022-07" db="EMBL/GenBank/DDBJ databases">
        <title>Genome Sequence of Phlebia brevispora.</title>
        <authorList>
            <person name="Buettner E."/>
        </authorList>
    </citation>
    <scope>NUCLEOTIDE SEQUENCE</scope>
    <source>
        <strain evidence="1">MPL23</strain>
    </source>
</reference>
<comment type="caution">
    <text evidence="1">The sequence shown here is derived from an EMBL/GenBank/DDBJ whole genome shotgun (WGS) entry which is preliminary data.</text>
</comment>
<name>A0ACC1RLQ4_9APHY</name>
<dbReference type="EMBL" id="JANHOG010002669">
    <property type="protein sequence ID" value="KAJ3521105.1"/>
    <property type="molecule type" value="Genomic_DNA"/>
</dbReference>
<protein>
    <submittedName>
        <fullName evidence="1">Uncharacterized protein</fullName>
    </submittedName>
</protein>